<dbReference type="KEGG" id="obj:EIO64_17395"/>
<dbReference type="PIRSF" id="PIRSF033736">
    <property type="entry name" value="UCP033763"/>
    <property type="match status" value="1"/>
</dbReference>
<dbReference type="Pfam" id="PF09391">
    <property type="entry name" value="DUF2000"/>
    <property type="match status" value="1"/>
</dbReference>
<reference evidence="2" key="1">
    <citation type="submission" date="2018-12" db="EMBL/GenBank/DDBJ databases">
        <title>Dusodibacter welbiota gen. nov., sp. nov., isolated from human faeces and emended description of the Oscillibacter genus.</title>
        <authorList>
            <person name="Le Roy T."/>
            <person name="Van der Smissen P."/>
            <person name="Delzenne N."/>
            <person name="Muccioli G."/>
            <person name="Collet J.F."/>
            <person name="Cani P.D."/>
        </authorList>
    </citation>
    <scope>NUCLEOTIDE SEQUENCE [LARGE SCALE GENOMIC DNA]</scope>
    <source>
        <strain evidence="2">J115</strain>
    </source>
</reference>
<dbReference type="EMBL" id="CP034413">
    <property type="protein sequence ID" value="QCI60763.1"/>
    <property type="molecule type" value="Genomic_DNA"/>
</dbReference>
<dbReference type="Proteomes" id="UP000298642">
    <property type="component" value="Chromosome"/>
</dbReference>
<dbReference type="RefSeq" id="WP_021749463.1">
    <property type="nucleotide sequence ID" value="NZ_CAUWCU010000004.1"/>
</dbReference>
<name>A0A4D7ATI9_9FIRM</name>
<dbReference type="AlphaFoldDB" id="A0A4D7ATI9"/>
<dbReference type="SUPFAM" id="SSF102462">
    <property type="entry name" value="Peptidyl-tRNA hydrolase II"/>
    <property type="match status" value="1"/>
</dbReference>
<accession>A0A4D7ATI9</accession>
<proteinExistence type="predicted"/>
<keyword evidence="2" id="KW-1185">Reference proteome</keyword>
<evidence type="ECO:0000313" key="1">
    <source>
        <dbReference type="EMBL" id="QCI60763.1"/>
    </source>
</evidence>
<evidence type="ECO:0000313" key="2">
    <source>
        <dbReference type="Proteomes" id="UP000298642"/>
    </source>
</evidence>
<dbReference type="InterPro" id="IPR017021">
    <property type="entry name" value="UCP033763"/>
</dbReference>
<dbReference type="Gene3D" id="3.40.1490.10">
    <property type="entry name" value="Bit1"/>
    <property type="match status" value="1"/>
</dbReference>
<organism evidence="1 2">
    <name type="scientific">Dysosmobacter welbionis</name>
    <dbReference type="NCBI Taxonomy" id="2093857"/>
    <lineage>
        <taxon>Bacteria</taxon>
        <taxon>Bacillati</taxon>
        <taxon>Bacillota</taxon>
        <taxon>Clostridia</taxon>
        <taxon>Eubacteriales</taxon>
        <taxon>Oscillospiraceae</taxon>
        <taxon>Dysosmobacter</taxon>
    </lineage>
</organism>
<protein>
    <submittedName>
        <fullName evidence="1">DUF2000 domain-containing protein</fullName>
    </submittedName>
</protein>
<gene>
    <name evidence="1" type="ORF">EIO64_17395</name>
</gene>
<sequence length="140" mass="15295">MKQELDKCVLVIDEAMPRGLAANTAAILGITWGRLRPELVGEDVTDAAGAIHPGIIRTPVPVLSGRPETFQTLRRQLAELEFADVAAVDFTDLAQSCRTYGEFIEKMARTGPGELRYLGMALLGPRHQVDRLTGSLPLLR</sequence>
<dbReference type="InterPro" id="IPR023476">
    <property type="entry name" value="Pep_tRNA_hydro_II_dom_sf"/>
</dbReference>
<dbReference type="GeneID" id="89520939"/>
<dbReference type="InterPro" id="IPR018988">
    <property type="entry name" value="DUF2000"/>
</dbReference>